<evidence type="ECO:0000259" key="9">
    <source>
        <dbReference type="PROSITE" id="PS50850"/>
    </source>
</evidence>
<dbReference type="GO" id="GO:0022857">
    <property type="term" value="F:transmembrane transporter activity"/>
    <property type="evidence" value="ECO:0007669"/>
    <property type="project" value="InterPro"/>
</dbReference>
<feature type="transmembrane region" description="Helical" evidence="8">
    <location>
        <begin position="178"/>
        <end position="201"/>
    </location>
</feature>
<feature type="domain" description="Major facilitator superfamily (MFS) profile" evidence="9">
    <location>
        <begin position="25"/>
        <end position="478"/>
    </location>
</feature>
<dbReference type="InterPro" id="IPR005829">
    <property type="entry name" value="Sugar_transporter_CS"/>
</dbReference>
<accession>A0A1I2F800</accession>
<organism evidence="10 11">
    <name type="scientific">Actinacidiphila alni</name>
    <dbReference type="NCBI Taxonomy" id="380248"/>
    <lineage>
        <taxon>Bacteria</taxon>
        <taxon>Bacillati</taxon>
        <taxon>Actinomycetota</taxon>
        <taxon>Actinomycetes</taxon>
        <taxon>Kitasatosporales</taxon>
        <taxon>Streptomycetaceae</taxon>
        <taxon>Actinacidiphila</taxon>
    </lineage>
</organism>
<dbReference type="SUPFAM" id="SSF103473">
    <property type="entry name" value="MFS general substrate transporter"/>
    <property type="match status" value="1"/>
</dbReference>
<sequence>MSELLGQREDTVRRTGRAAPPAWAVLLAVCAGQFLVVLDVSVVNVALPSMRTALSLSQTGQQWVVNAYAITFAGLLLLGGRAADLFGRKRTFLTGLGLFTAASLAGGLAQSSAMLIGARTLQGIGAAVLAPTTLAILTTSFPEGPERTRAIGTWTAVGAGGGAAGGLVGGLLTDYLSWRWVLLVNVPIGALVIVGAALWLTESRGGAGRKLDIPGAVLVTGGVAALAYGIAESESHGWTSATSLLPLIAGLVLLAGFVAVEARTAQPLMPLRLFRIRSVSAANTVLLAVGAATFATWYFLSLYMQNVLHYSPVKAGLSFLPHTVSIIVGSKLAPRLMSYVDARIIGATGGIISAAGLAWQSRLTVDGAFLTSILGPGVLTMFGAGLMMTPIAAAATSGVGMGEQGLVSGLLNTSRQLGGALGLTILATAAADRITSRTEAGATATHAATSGYSLAFLLGAAFLVAGTALTTLLPKPTPKAVS</sequence>
<evidence type="ECO:0000313" key="11">
    <source>
        <dbReference type="Proteomes" id="UP000199323"/>
    </source>
</evidence>
<feature type="transmembrane region" description="Helical" evidence="8">
    <location>
        <begin position="454"/>
        <end position="473"/>
    </location>
</feature>
<evidence type="ECO:0000256" key="3">
    <source>
        <dbReference type="ARBA" id="ARBA00022475"/>
    </source>
</evidence>
<proteinExistence type="predicted"/>
<evidence type="ECO:0000256" key="1">
    <source>
        <dbReference type="ARBA" id="ARBA00004651"/>
    </source>
</evidence>
<evidence type="ECO:0000256" key="4">
    <source>
        <dbReference type="ARBA" id="ARBA00022692"/>
    </source>
</evidence>
<dbReference type="Proteomes" id="UP000199323">
    <property type="component" value="Unassembled WGS sequence"/>
</dbReference>
<dbReference type="EMBL" id="FONG01000007">
    <property type="protein sequence ID" value="SFF01554.1"/>
    <property type="molecule type" value="Genomic_DNA"/>
</dbReference>
<feature type="transmembrane region" description="Helical" evidence="8">
    <location>
        <begin position="342"/>
        <end position="361"/>
    </location>
</feature>
<keyword evidence="2" id="KW-0813">Transport</keyword>
<dbReference type="PROSITE" id="PS50850">
    <property type="entry name" value="MFS"/>
    <property type="match status" value="1"/>
</dbReference>
<evidence type="ECO:0000256" key="8">
    <source>
        <dbReference type="SAM" id="Phobius"/>
    </source>
</evidence>
<keyword evidence="7" id="KW-0046">Antibiotic resistance</keyword>
<feature type="transmembrane region" description="Helical" evidence="8">
    <location>
        <begin position="213"/>
        <end position="231"/>
    </location>
</feature>
<keyword evidence="11" id="KW-1185">Reference proteome</keyword>
<feature type="transmembrane region" description="Helical" evidence="8">
    <location>
        <begin position="237"/>
        <end position="260"/>
    </location>
</feature>
<comment type="subcellular location">
    <subcellularLocation>
        <location evidence="1">Cell membrane</location>
        <topology evidence="1">Multi-pass membrane protein</topology>
    </subcellularLocation>
</comment>
<dbReference type="AlphaFoldDB" id="A0A1I2F800"/>
<dbReference type="NCBIfam" id="TIGR00711">
    <property type="entry name" value="efflux_EmrB"/>
    <property type="match status" value="1"/>
</dbReference>
<keyword evidence="6 8" id="KW-0472">Membrane</keyword>
<protein>
    <submittedName>
        <fullName evidence="10">Drug resistance transporter, EmrB/QacA subfamily</fullName>
    </submittedName>
</protein>
<feature type="transmembrane region" description="Helical" evidence="8">
    <location>
        <begin position="373"/>
        <end position="396"/>
    </location>
</feature>
<gene>
    <name evidence="10" type="ORF">SAMN05216251_107224</name>
</gene>
<feature type="transmembrane region" description="Helical" evidence="8">
    <location>
        <begin position="121"/>
        <end position="139"/>
    </location>
</feature>
<reference evidence="10 11" key="1">
    <citation type="submission" date="2016-10" db="EMBL/GenBank/DDBJ databases">
        <authorList>
            <person name="de Groot N.N."/>
        </authorList>
    </citation>
    <scope>NUCLEOTIDE SEQUENCE [LARGE SCALE GENOMIC DNA]</scope>
    <source>
        <strain evidence="10 11">CGMCC 4.3510</strain>
    </source>
</reference>
<dbReference type="Gene3D" id="1.20.1720.10">
    <property type="entry name" value="Multidrug resistance protein D"/>
    <property type="match status" value="1"/>
</dbReference>
<dbReference type="OrthoDB" id="4325372at2"/>
<dbReference type="PANTHER" id="PTHR42718:SF46">
    <property type="entry name" value="BLR6921 PROTEIN"/>
    <property type="match status" value="1"/>
</dbReference>
<feature type="transmembrane region" description="Helical" evidence="8">
    <location>
        <begin position="151"/>
        <end position="172"/>
    </location>
</feature>
<keyword evidence="4 8" id="KW-0812">Transmembrane</keyword>
<feature type="transmembrane region" description="Helical" evidence="8">
    <location>
        <begin position="92"/>
        <end position="109"/>
    </location>
</feature>
<evidence type="ECO:0000256" key="6">
    <source>
        <dbReference type="ARBA" id="ARBA00023136"/>
    </source>
</evidence>
<dbReference type="InterPro" id="IPR004638">
    <property type="entry name" value="EmrB-like"/>
</dbReference>
<dbReference type="InterPro" id="IPR011701">
    <property type="entry name" value="MFS"/>
</dbReference>
<evidence type="ECO:0000256" key="2">
    <source>
        <dbReference type="ARBA" id="ARBA00022448"/>
    </source>
</evidence>
<feature type="transmembrane region" description="Helical" evidence="8">
    <location>
        <begin position="21"/>
        <end position="43"/>
    </location>
</feature>
<dbReference type="PANTHER" id="PTHR42718">
    <property type="entry name" value="MAJOR FACILITATOR SUPERFAMILY MULTIDRUG TRANSPORTER MFSC"/>
    <property type="match status" value="1"/>
</dbReference>
<feature type="transmembrane region" description="Helical" evidence="8">
    <location>
        <begin position="281"/>
        <end position="300"/>
    </location>
</feature>
<dbReference type="STRING" id="380248.SAMN05216251_107224"/>
<dbReference type="InterPro" id="IPR036259">
    <property type="entry name" value="MFS_trans_sf"/>
</dbReference>
<dbReference type="PROSITE" id="PS00216">
    <property type="entry name" value="SUGAR_TRANSPORT_1"/>
    <property type="match status" value="1"/>
</dbReference>
<keyword evidence="5 8" id="KW-1133">Transmembrane helix</keyword>
<dbReference type="GO" id="GO:0046677">
    <property type="term" value="P:response to antibiotic"/>
    <property type="evidence" value="ECO:0007669"/>
    <property type="project" value="UniProtKB-KW"/>
</dbReference>
<dbReference type="Pfam" id="PF07690">
    <property type="entry name" value="MFS_1"/>
    <property type="match status" value="1"/>
</dbReference>
<feature type="transmembrane region" description="Helical" evidence="8">
    <location>
        <begin position="63"/>
        <end position="80"/>
    </location>
</feature>
<name>A0A1I2F800_9ACTN</name>
<keyword evidence="3" id="KW-1003">Cell membrane</keyword>
<evidence type="ECO:0000313" key="10">
    <source>
        <dbReference type="EMBL" id="SFF01554.1"/>
    </source>
</evidence>
<dbReference type="RefSeq" id="WP_093713868.1">
    <property type="nucleotide sequence ID" value="NZ_FONG01000007.1"/>
</dbReference>
<evidence type="ECO:0000256" key="5">
    <source>
        <dbReference type="ARBA" id="ARBA00022989"/>
    </source>
</evidence>
<feature type="transmembrane region" description="Helical" evidence="8">
    <location>
        <begin position="417"/>
        <end position="434"/>
    </location>
</feature>
<dbReference type="Gene3D" id="1.20.1250.20">
    <property type="entry name" value="MFS general substrate transporter like domains"/>
    <property type="match status" value="1"/>
</dbReference>
<dbReference type="GO" id="GO:0005886">
    <property type="term" value="C:plasma membrane"/>
    <property type="evidence" value="ECO:0007669"/>
    <property type="project" value="UniProtKB-SubCell"/>
</dbReference>
<evidence type="ECO:0000256" key="7">
    <source>
        <dbReference type="ARBA" id="ARBA00023251"/>
    </source>
</evidence>
<dbReference type="InterPro" id="IPR020846">
    <property type="entry name" value="MFS_dom"/>
</dbReference>
<dbReference type="CDD" id="cd17321">
    <property type="entry name" value="MFS_MMR_MDR_like"/>
    <property type="match status" value="1"/>
</dbReference>